<dbReference type="EMBL" id="MTYJ01000242">
    <property type="protein sequence ID" value="OWA51886.1"/>
    <property type="molecule type" value="Genomic_DNA"/>
</dbReference>
<comment type="caution">
    <text evidence="1">The sequence shown here is derived from an EMBL/GenBank/DDBJ whole genome shotgun (WGS) entry which is preliminary data.</text>
</comment>
<dbReference type="AlphaFoldDB" id="A0A9X6NFS4"/>
<dbReference type="PANTHER" id="PTHR24559:SF444">
    <property type="entry name" value="REVERSE TRANSCRIPTASE DOMAIN-CONTAINING PROTEIN"/>
    <property type="match status" value="1"/>
</dbReference>
<accession>A0A9X6NFS4</accession>
<dbReference type="InterPro" id="IPR053134">
    <property type="entry name" value="RNA-dir_DNA_polymerase"/>
</dbReference>
<gene>
    <name evidence="1" type="ORF">BV898_16347</name>
</gene>
<sequence>MGNGDNEMKQQCKDEGMEPVLSLAKSNSIWHQKDLTAKRLVGDYKKLNEVLVKPKYPIPLISDVLDQLRGSNYFTTPGFKHAGFNNYQSPKVRETSCLLQQQSGTFRPRTLP</sequence>
<dbReference type="InterPro" id="IPR043128">
    <property type="entry name" value="Rev_trsase/Diguanyl_cyclase"/>
</dbReference>
<dbReference type="Gene3D" id="3.10.10.10">
    <property type="entry name" value="HIV Type 1 Reverse Transcriptase, subunit A, domain 1"/>
    <property type="match status" value="1"/>
</dbReference>
<evidence type="ECO:0000313" key="2">
    <source>
        <dbReference type="Proteomes" id="UP000192578"/>
    </source>
</evidence>
<proteinExistence type="predicted"/>
<organism evidence="1 2">
    <name type="scientific">Hypsibius exemplaris</name>
    <name type="common">Freshwater tardigrade</name>
    <dbReference type="NCBI Taxonomy" id="2072580"/>
    <lineage>
        <taxon>Eukaryota</taxon>
        <taxon>Metazoa</taxon>
        <taxon>Ecdysozoa</taxon>
        <taxon>Tardigrada</taxon>
        <taxon>Eutardigrada</taxon>
        <taxon>Parachela</taxon>
        <taxon>Hypsibioidea</taxon>
        <taxon>Hypsibiidae</taxon>
        <taxon>Hypsibius</taxon>
    </lineage>
</organism>
<dbReference type="Gene3D" id="3.30.70.270">
    <property type="match status" value="1"/>
</dbReference>
<keyword evidence="2" id="KW-1185">Reference proteome</keyword>
<dbReference type="SUPFAM" id="SSF56672">
    <property type="entry name" value="DNA/RNA polymerases"/>
    <property type="match status" value="1"/>
</dbReference>
<name>A0A9X6NFS4_HYPEX</name>
<reference evidence="2" key="1">
    <citation type="submission" date="2017-01" db="EMBL/GenBank/DDBJ databases">
        <title>Comparative genomics of anhydrobiosis in the tardigrade Hypsibius dujardini.</title>
        <authorList>
            <person name="Yoshida Y."/>
            <person name="Koutsovoulos G."/>
            <person name="Laetsch D."/>
            <person name="Stevens L."/>
            <person name="Kumar S."/>
            <person name="Horikawa D."/>
            <person name="Ishino K."/>
            <person name="Komine S."/>
            <person name="Tomita M."/>
            <person name="Blaxter M."/>
            <person name="Arakawa K."/>
        </authorList>
    </citation>
    <scope>NUCLEOTIDE SEQUENCE [LARGE SCALE GENOMIC DNA]</scope>
    <source>
        <strain evidence="2">Z151</strain>
    </source>
</reference>
<dbReference type="InterPro" id="IPR043502">
    <property type="entry name" value="DNA/RNA_pol_sf"/>
</dbReference>
<dbReference type="OrthoDB" id="7982448at2759"/>
<dbReference type="PANTHER" id="PTHR24559">
    <property type="entry name" value="TRANSPOSON TY3-I GAG-POL POLYPROTEIN"/>
    <property type="match status" value="1"/>
</dbReference>
<evidence type="ECO:0000313" key="1">
    <source>
        <dbReference type="EMBL" id="OWA51886.1"/>
    </source>
</evidence>
<dbReference type="Proteomes" id="UP000192578">
    <property type="component" value="Unassembled WGS sequence"/>
</dbReference>
<protein>
    <submittedName>
        <fullName evidence="1">Uncharacterized protein</fullName>
    </submittedName>
</protein>